<evidence type="ECO:0000313" key="6">
    <source>
        <dbReference type="EMBL" id="VFS29414.1"/>
    </source>
</evidence>
<dbReference type="InterPro" id="IPR003421">
    <property type="entry name" value="Opine_DH"/>
</dbReference>
<protein>
    <submittedName>
        <fullName evidence="6">D-octopine dehydrogenase</fullName>
        <ecNumber evidence="6">1.5.1.11</ecNumber>
    </submittedName>
</protein>
<dbReference type="InterPro" id="IPR036291">
    <property type="entry name" value="NAD(P)-bd_dom_sf"/>
</dbReference>
<evidence type="ECO:0000259" key="1">
    <source>
        <dbReference type="Pfam" id="PF02317"/>
    </source>
</evidence>
<dbReference type="InterPro" id="IPR008927">
    <property type="entry name" value="6-PGluconate_DH-like_C_sf"/>
</dbReference>
<dbReference type="EC" id="1.5.1.11" evidence="6"/>
<dbReference type="Gene3D" id="1.10.1040.10">
    <property type="entry name" value="N-(1-d-carboxylethyl)-l-norvaline Dehydrogenase, domain 2"/>
    <property type="match status" value="1"/>
</dbReference>
<dbReference type="EMBL" id="CAADIP010000013">
    <property type="protein sequence ID" value="VFR83772.1"/>
    <property type="molecule type" value="Genomic_DNA"/>
</dbReference>
<evidence type="ECO:0000313" key="5">
    <source>
        <dbReference type="EMBL" id="VFR83772.1"/>
    </source>
</evidence>
<dbReference type="InterPro" id="IPR013328">
    <property type="entry name" value="6PGD_dom2"/>
</dbReference>
<dbReference type="EMBL" id="CAADIK010000014">
    <property type="protein sequence ID" value="VFR66663.1"/>
    <property type="molecule type" value="Genomic_DNA"/>
</dbReference>
<feature type="domain" description="Opine dehydrogenase" evidence="1">
    <location>
        <begin position="177"/>
        <end position="323"/>
    </location>
</feature>
<dbReference type="EMBL" id="CAADII010000016">
    <property type="protein sequence ID" value="VFR54008.1"/>
    <property type="molecule type" value="Genomic_DNA"/>
</dbReference>
<evidence type="ECO:0000259" key="2">
    <source>
        <dbReference type="Pfam" id="PF03807"/>
    </source>
</evidence>
<dbReference type="InterPro" id="IPR028939">
    <property type="entry name" value="P5C_Rdtase_cat_N"/>
</dbReference>
<sequence>MDTAVSIIGAGHCGCAFAADLLDRGIRVLLHADPAHSQVLRAIQTQGSLRAAARIEGDFHPVLSMEIEDAVRFSKTLVVTLPAYAHDGVIAALSQHDLSNHVVVCITGNFFGAVARRALNAAAIVETSSAPYASRVEGATVKVMGVKAELPIAPVSPIADATIREGITQLFSMPLIWHRNVLEIGFSCITAVIHPAPALMNAGWIESTGGDFFFYRQGMSRAVVDVMEGVDRERLSIAERYGFALPSTLALMNAYYHARFTSLADFARHSTEHNHTKMTPASLRHRFIAQDVPYVLVPWYELGRKAGIEARTIQSLIQLASLVHNENYLETGRTLRKLGLQQLDREGILAAAGDSQRAQPLRHAGYATAHC</sequence>
<dbReference type="AlphaFoldDB" id="A0A484Y037"/>
<reference evidence="6" key="1">
    <citation type="submission" date="2019-03" db="EMBL/GenBank/DDBJ databases">
        <authorList>
            <person name="Danneels B."/>
        </authorList>
    </citation>
    <scope>NUCLEOTIDE SEQUENCE</scope>
</reference>
<organism evidence="6">
    <name type="scientific">plant metagenome</name>
    <dbReference type="NCBI Taxonomy" id="1297885"/>
    <lineage>
        <taxon>unclassified sequences</taxon>
        <taxon>metagenomes</taxon>
        <taxon>organismal metagenomes</taxon>
    </lineage>
</organism>
<dbReference type="GO" id="GO:0047830">
    <property type="term" value="F:D-octopine dehydrogenase activity"/>
    <property type="evidence" value="ECO:0007669"/>
    <property type="project" value="UniProtKB-EC"/>
</dbReference>
<keyword evidence="6" id="KW-0560">Oxidoreductase</keyword>
<gene>
    <name evidence="3" type="ORF">BRI6_4769</name>
    <name evidence="4" type="ORF">BRI9_4772</name>
    <name evidence="5" type="ORF">IVO3_4768</name>
    <name evidence="6" type="ORF">RAN7_4735</name>
</gene>
<dbReference type="Pfam" id="PF02317">
    <property type="entry name" value="Octopine_DH"/>
    <property type="match status" value="1"/>
</dbReference>
<feature type="domain" description="Pyrroline-5-carboxylate reductase catalytic N-terminal" evidence="2">
    <location>
        <begin position="5"/>
        <end position="107"/>
    </location>
</feature>
<dbReference type="Gene3D" id="3.40.50.720">
    <property type="entry name" value="NAD(P)-binding Rossmann-like Domain"/>
    <property type="match status" value="1"/>
</dbReference>
<dbReference type="Pfam" id="PF03807">
    <property type="entry name" value="F420_oxidored"/>
    <property type="match status" value="1"/>
</dbReference>
<dbReference type="SUPFAM" id="SSF51735">
    <property type="entry name" value="NAD(P)-binding Rossmann-fold domains"/>
    <property type="match status" value="1"/>
</dbReference>
<dbReference type="SUPFAM" id="SSF48179">
    <property type="entry name" value="6-phosphogluconate dehydrogenase C-terminal domain-like"/>
    <property type="match status" value="1"/>
</dbReference>
<proteinExistence type="predicted"/>
<evidence type="ECO:0000313" key="3">
    <source>
        <dbReference type="EMBL" id="VFR54008.1"/>
    </source>
</evidence>
<evidence type="ECO:0000313" key="4">
    <source>
        <dbReference type="EMBL" id="VFR66663.1"/>
    </source>
</evidence>
<dbReference type="EMBL" id="CAADIZ010000051">
    <property type="protein sequence ID" value="VFS29414.1"/>
    <property type="molecule type" value="Genomic_DNA"/>
</dbReference>
<accession>A0A484Y037</accession>
<name>A0A484Y037_9ZZZZ</name>